<evidence type="ECO:0000313" key="11">
    <source>
        <dbReference type="Proteomes" id="UP000217065"/>
    </source>
</evidence>
<dbReference type="PROSITE" id="PS00137">
    <property type="entry name" value="SUBTILASE_HIS"/>
    <property type="match status" value="1"/>
</dbReference>
<organism evidence="10 11">
    <name type="scientific">Tetzosporium hominis</name>
    <dbReference type="NCBI Taxonomy" id="2020506"/>
    <lineage>
        <taxon>Bacteria</taxon>
        <taxon>Bacillati</taxon>
        <taxon>Bacillota</taxon>
        <taxon>Bacilli</taxon>
        <taxon>Bacillales</taxon>
        <taxon>Caryophanaceae</taxon>
        <taxon>Tetzosporium</taxon>
    </lineage>
</organism>
<accession>A0A264W4M0</accession>
<comment type="similarity">
    <text evidence="1 6 7">Belongs to the peptidase S8 family.</text>
</comment>
<evidence type="ECO:0000256" key="6">
    <source>
        <dbReference type="PROSITE-ProRule" id="PRU01240"/>
    </source>
</evidence>
<evidence type="ECO:0000256" key="8">
    <source>
        <dbReference type="SAM" id="SignalP"/>
    </source>
</evidence>
<evidence type="ECO:0000256" key="1">
    <source>
        <dbReference type="ARBA" id="ARBA00011073"/>
    </source>
</evidence>
<dbReference type="EMBL" id="NOKQ01000196">
    <property type="protein sequence ID" value="OZS78505.1"/>
    <property type="molecule type" value="Genomic_DNA"/>
</dbReference>
<comment type="caution">
    <text evidence="10">The sequence shown here is derived from an EMBL/GenBank/DDBJ whole genome shotgun (WGS) entry which is preliminary data.</text>
</comment>
<keyword evidence="4 6" id="KW-0720">Serine protease</keyword>
<dbReference type="Gene3D" id="3.40.50.200">
    <property type="entry name" value="Peptidase S8/S53 domain"/>
    <property type="match status" value="1"/>
</dbReference>
<feature type="chain" id="PRO_5013034814" evidence="8">
    <location>
        <begin position="27"/>
        <end position="436"/>
    </location>
</feature>
<evidence type="ECO:0000256" key="7">
    <source>
        <dbReference type="RuleBase" id="RU003355"/>
    </source>
</evidence>
<dbReference type="InterPro" id="IPR023828">
    <property type="entry name" value="Peptidase_S8_Ser-AS"/>
</dbReference>
<dbReference type="PROSITE" id="PS00138">
    <property type="entry name" value="SUBTILASE_SER"/>
    <property type="match status" value="1"/>
</dbReference>
<keyword evidence="3 6" id="KW-0378">Hydrolase</keyword>
<keyword evidence="11" id="KW-1185">Reference proteome</keyword>
<dbReference type="GO" id="GO:0006508">
    <property type="term" value="P:proteolysis"/>
    <property type="evidence" value="ECO:0007669"/>
    <property type="project" value="UniProtKB-KW"/>
</dbReference>
<keyword evidence="8" id="KW-0732">Signal</keyword>
<dbReference type="AlphaFoldDB" id="A0A264W4M0"/>
<evidence type="ECO:0000256" key="4">
    <source>
        <dbReference type="ARBA" id="ARBA00022825"/>
    </source>
</evidence>
<feature type="active site" description="Charge relay system" evidence="5 6">
    <location>
        <position position="376"/>
    </location>
</feature>
<dbReference type="InterPro" id="IPR000209">
    <property type="entry name" value="Peptidase_S8/S53_dom"/>
</dbReference>
<dbReference type="InterPro" id="IPR015500">
    <property type="entry name" value="Peptidase_S8_subtilisin-rel"/>
</dbReference>
<dbReference type="GO" id="GO:0004252">
    <property type="term" value="F:serine-type endopeptidase activity"/>
    <property type="evidence" value="ECO:0007669"/>
    <property type="project" value="UniProtKB-UniRule"/>
</dbReference>
<evidence type="ECO:0000313" key="10">
    <source>
        <dbReference type="EMBL" id="OZS78505.1"/>
    </source>
</evidence>
<evidence type="ECO:0000259" key="9">
    <source>
        <dbReference type="Pfam" id="PF00082"/>
    </source>
</evidence>
<dbReference type="InterPro" id="IPR050131">
    <property type="entry name" value="Peptidase_S8_subtilisin-like"/>
</dbReference>
<proteinExistence type="inferred from homology"/>
<dbReference type="Pfam" id="PF00082">
    <property type="entry name" value="Peptidase_S8"/>
    <property type="match status" value="1"/>
</dbReference>
<reference evidence="10 11" key="1">
    <citation type="submission" date="2017-07" db="EMBL/GenBank/DDBJ databases">
        <title>Tetzosporium hominis gen.nov. sp.nov.</title>
        <authorList>
            <person name="Tetz G."/>
            <person name="Tetz V."/>
        </authorList>
    </citation>
    <scope>NUCLEOTIDE SEQUENCE [LARGE SCALE GENOMIC DNA]</scope>
    <source>
        <strain evidence="10 11">VT-49</strain>
    </source>
</reference>
<dbReference type="InterPro" id="IPR023827">
    <property type="entry name" value="Peptidase_S8_Asp-AS"/>
</dbReference>
<feature type="active site" description="Charge relay system" evidence="5 6">
    <location>
        <position position="160"/>
    </location>
</feature>
<dbReference type="InterPro" id="IPR022398">
    <property type="entry name" value="Peptidase_S8_His-AS"/>
</dbReference>
<dbReference type="PANTHER" id="PTHR43806">
    <property type="entry name" value="PEPTIDASE S8"/>
    <property type="match status" value="1"/>
</dbReference>
<name>A0A264W4M0_9BACL</name>
<dbReference type="RefSeq" id="WP_094942548.1">
    <property type="nucleotide sequence ID" value="NZ_NOKQ01000196.1"/>
</dbReference>
<evidence type="ECO:0000256" key="5">
    <source>
        <dbReference type="PIRSR" id="PIRSR615500-1"/>
    </source>
</evidence>
<feature type="domain" description="Peptidase S8/S53" evidence="9">
    <location>
        <begin position="151"/>
        <end position="412"/>
    </location>
</feature>
<dbReference type="PROSITE" id="PS00136">
    <property type="entry name" value="SUBTILASE_ASP"/>
    <property type="match status" value="1"/>
</dbReference>
<keyword evidence="2 6" id="KW-0645">Protease</keyword>
<dbReference type="Proteomes" id="UP000217065">
    <property type="component" value="Unassembled WGS sequence"/>
</dbReference>
<dbReference type="PROSITE" id="PS51892">
    <property type="entry name" value="SUBTILASE"/>
    <property type="match status" value="1"/>
</dbReference>
<dbReference type="InterPro" id="IPR036852">
    <property type="entry name" value="Peptidase_S8/S53_dom_sf"/>
</dbReference>
<protein>
    <submittedName>
        <fullName evidence="10">Peptidase S8</fullName>
    </submittedName>
</protein>
<dbReference type="OrthoDB" id="9798386at2"/>
<sequence>MNKAKALVMSGLLAISMVGTVGGASAAELNANANVGDKVRVLIEASSTQGVSTMSQSKSQLNAAKAQYGKRWEFSNGNAFTTEMTEKQFAALQKNKNLKVSLVDEVTVAADVRAAKKPGTVQPTAEYPTQQVPWGIKAIYNNSSLTSTSGGAGINVAVLDTGVNVNHLDLVNTVEQCKDFTTSAGLTNGQCNDANGHGTHVAGSALADGGSDGAGVYGVAPDSDLWAYKVLGDDGSGYSDDIAAAIRHAADQASATGTKTVINMSLGSSANNSLISSAVDYAYGKGVLVVAAAGNSGYRVGTIGYPGALKNAIAVAALENRLENGTLRVADFSSRGYTATDGDYVIGVGDVEISAPGAAIYSTWNNGGYNTISGTSMASPHVAGLAAKVWAQNPSWTAAQLRTNLQNRAKANDILGGRGAAVGDDYASGFGFARVQ</sequence>
<evidence type="ECO:0000256" key="2">
    <source>
        <dbReference type="ARBA" id="ARBA00022670"/>
    </source>
</evidence>
<evidence type="ECO:0000256" key="3">
    <source>
        <dbReference type="ARBA" id="ARBA00022801"/>
    </source>
</evidence>
<dbReference type="PRINTS" id="PR00723">
    <property type="entry name" value="SUBTILISIN"/>
</dbReference>
<gene>
    <name evidence="10" type="ORF">CF394_05995</name>
</gene>
<dbReference type="SUPFAM" id="SSF52743">
    <property type="entry name" value="Subtilisin-like"/>
    <property type="match status" value="1"/>
</dbReference>
<dbReference type="PANTHER" id="PTHR43806:SF11">
    <property type="entry name" value="CEREVISIN-RELATED"/>
    <property type="match status" value="1"/>
</dbReference>
<feature type="signal peptide" evidence="8">
    <location>
        <begin position="1"/>
        <end position="26"/>
    </location>
</feature>
<feature type="active site" description="Charge relay system" evidence="5 6">
    <location>
        <position position="197"/>
    </location>
</feature>